<evidence type="ECO:0000256" key="7">
    <source>
        <dbReference type="ARBA" id="ARBA00023177"/>
    </source>
</evidence>
<accession>A0A9E2NW61</accession>
<evidence type="ECO:0000313" key="12">
    <source>
        <dbReference type="Proteomes" id="UP000824247"/>
    </source>
</evidence>
<feature type="transmembrane region" description="Helical" evidence="9">
    <location>
        <begin position="344"/>
        <end position="367"/>
    </location>
</feature>
<dbReference type="InterPro" id="IPR029020">
    <property type="entry name" value="Ammonium/urea_transptr"/>
</dbReference>
<dbReference type="Gene3D" id="1.10.3430.10">
    <property type="entry name" value="Ammonium transporter AmtB like domains"/>
    <property type="match status" value="1"/>
</dbReference>
<feature type="transmembrane region" description="Helical" evidence="9">
    <location>
        <begin position="288"/>
        <end position="306"/>
    </location>
</feature>
<feature type="transmembrane region" description="Helical" evidence="9">
    <location>
        <begin position="20"/>
        <end position="42"/>
    </location>
</feature>
<reference evidence="11" key="2">
    <citation type="submission" date="2021-04" db="EMBL/GenBank/DDBJ databases">
        <authorList>
            <person name="Gilroy R."/>
        </authorList>
    </citation>
    <scope>NUCLEOTIDE SEQUENCE</scope>
    <source>
        <strain evidence="11">A5-1222</strain>
    </source>
</reference>
<dbReference type="Pfam" id="PF00909">
    <property type="entry name" value="Ammonium_transp"/>
    <property type="match status" value="1"/>
</dbReference>
<feature type="transmembrane region" description="Helical" evidence="9">
    <location>
        <begin position="218"/>
        <end position="239"/>
    </location>
</feature>
<feature type="transmembrane region" description="Helical" evidence="9">
    <location>
        <begin position="54"/>
        <end position="78"/>
    </location>
</feature>
<evidence type="ECO:0000256" key="9">
    <source>
        <dbReference type="SAM" id="Phobius"/>
    </source>
</evidence>
<organism evidence="11 12">
    <name type="scientific">Candidatus Ureaplasma intestinipullorum</name>
    <dbReference type="NCBI Taxonomy" id="2838770"/>
    <lineage>
        <taxon>Bacteria</taxon>
        <taxon>Bacillati</taxon>
        <taxon>Mycoplasmatota</taxon>
        <taxon>Mycoplasmoidales</taxon>
        <taxon>Mycoplasmoidaceae</taxon>
        <taxon>Ureaplasma</taxon>
    </lineage>
</organism>
<name>A0A9E2NW61_9BACT</name>
<keyword evidence="5 9" id="KW-1133">Transmembrane helix</keyword>
<keyword evidence="6 9" id="KW-0472">Membrane</keyword>
<feature type="transmembrane region" description="Helical" evidence="9">
    <location>
        <begin position="387"/>
        <end position="415"/>
    </location>
</feature>
<keyword evidence="7" id="KW-0924">Ammonia transport</keyword>
<feature type="transmembrane region" description="Helical" evidence="9">
    <location>
        <begin position="185"/>
        <end position="206"/>
    </location>
</feature>
<evidence type="ECO:0000259" key="10">
    <source>
        <dbReference type="Pfam" id="PF00909"/>
    </source>
</evidence>
<feature type="transmembrane region" description="Helical" evidence="9">
    <location>
        <begin position="259"/>
        <end position="281"/>
    </location>
</feature>
<dbReference type="AlphaFoldDB" id="A0A9E2NW61"/>
<protein>
    <recommendedName>
        <fullName evidence="8">Ammonium transporter</fullName>
    </recommendedName>
</protein>
<feature type="transmembrane region" description="Helical" evidence="9">
    <location>
        <begin position="312"/>
        <end position="332"/>
    </location>
</feature>
<evidence type="ECO:0000256" key="1">
    <source>
        <dbReference type="ARBA" id="ARBA00004141"/>
    </source>
</evidence>
<dbReference type="InterPro" id="IPR001905">
    <property type="entry name" value="Ammonium_transpt"/>
</dbReference>
<comment type="caution">
    <text evidence="11">The sequence shown here is derived from an EMBL/GenBank/DDBJ whole genome shotgun (WGS) entry which is preliminary data.</text>
</comment>
<evidence type="ECO:0000256" key="8">
    <source>
        <dbReference type="ARBA" id="ARBA00050025"/>
    </source>
</evidence>
<reference evidence="11" key="1">
    <citation type="journal article" date="2021" name="PeerJ">
        <title>Extensive microbial diversity within the chicken gut microbiome revealed by metagenomics and culture.</title>
        <authorList>
            <person name="Gilroy R."/>
            <person name="Ravi A."/>
            <person name="Getino M."/>
            <person name="Pursley I."/>
            <person name="Horton D.L."/>
            <person name="Alikhan N.F."/>
            <person name="Baker D."/>
            <person name="Gharbi K."/>
            <person name="Hall N."/>
            <person name="Watson M."/>
            <person name="Adriaenssens E.M."/>
            <person name="Foster-Nyarko E."/>
            <person name="Jarju S."/>
            <person name="Secka A."/>
            <person name="Antonio M."/>
            <person name="Oren A."/>
            <person name="Chaudhuri R.R."/>
            <person name="La Ragione R."/>
            <person name="Hildebrand F."/>
            <person name="Pallen M.J."/>
        </authorList>
    </citation>
    <scope>NUCLEOTIDE SEQUENCE</scope>
    <source>
        <strain evidence="11">A5-1222</strain>
    </source>
</reference>
<feature type="transmembrane region" description="Helical" evidence="9">
    <location>
        <begin position="115"/>
        <end position="139"/>
    </location>
</feature>
<gene>
    <name evidence="11" type="ORF">H9897_02530</name>
</gene>
<dbReference type="InterPro" id="IPR024041">
    <property type="entry name" value="NH4_transpt_AmtB-like_dom"/>
</dbReference>
<dbReference type="GO" id="GO:0008519">
    <property type="term" value="F:ammonium channel activity"/>
    <property type="evidence" value="ECO:0007669"/>
    <property type="project" value="InterPro"/>
</dbReference>
<comment type="similarity">
    <text evidence="2">Belongs to the ammonia transporter channel (TC 1.A.11.2) family.</text>
</comment>
<dbReference type="SUPFAM" id="SSF111352">
    <property type="entry name" value="Ammonium transporter"/>
    <property type="match status" value="1"/>
</dbReference>
<evidence type="ECO:0000256" key="5">
    <source>
        <dbReference type="ARBA" id="ARBA00022989"/>
    </source>
</evidence>
<evidence type="ECO:0000313" key="11">
    <source>
        <dbReference type="EMBL" id="MBU3831006.1"/>
    </source>
</evidence>
<dbReference type="EMBL" id="JAHLFM010000038">
    <property type="protein sequence ID" value="MBU3831006.1"/>
    <property type="molecule type" value="Genomic_DNA"/>
</dbReference>
<keyword evidence="4 9" id="KW-0812">Transmembrane</keyword>
<dbReference type="GO" id="GO:0005886">
    <property type="term" value="C:plasma membrane"/>
    <property type="evidence" value="ECO:0007669"/>
    <property type="project" value="TreeGrafter"/>
</dbReference>
<dbReference type="Proteomes" id="UP000824247">
    <property type="component" value="Unassembled WGS sequence"/>
</dbReference>
<evidence type="ECO:0000256" key="6">
    <source>
        <dbReference type="ARBA" id="ARBA00023136"/>
    </source>
</evidence>
<keyword evidence="3" id="KW-0813">Transport</keyword>
<proteinExistence type="inferred from homology"/>
<feature type="domain" description="Ammonium transporter AmtB-like" evidence="10">
    <location>
        <begin position="24"/>
        <end position="441"/>
    </location>
</feature>
<evidence type="ECO:0000256" key="2">
    <source>
        <dbReference type="ARBA" id="ARBA00005887"/>
    </source>
</evidence>
<sequence length="451" mass="48199">MVFELNSLVSPLTTNIDIGATILLAVCTALVLFMVPGLAIFYGGLVRKKNVSTIMAQSFISMAIVTMIWIFGGFGLAFGTTQGGFIGNPADYFLFRNILFTDGWKNLGMVASDQYAAGVPFILFFLFQLAFAIITPALVSGAFADRLSFRGYIIFTVLFTLLVYIPVCHWIWGGGFLASHGVIDWAGGIVIHATCGLAAIASVVALKKRKILGKEDLSPNSIPLVAIGAGILFFGWFGFNVGGACLMPNTINTQGAISAGLSAFANSFIAMCIAMIVWIIFDKITKKHTSLISILTAGVAGLATITPTAGFVPIWSSLVIGFVGAVICYWMCQLNHHTHFDDALEVWPVHGIGGIVGSLLVGAFATTTVNPVILGPTQHIGGSLGSGYLFGMQVGAIALVCAWTFVFSLGIFYLTKFTHDEATPKQQIIGLDKVYFDEQAYSDGIKHEINV</sequence>
<evidence type="ECO:0000256" key="3">
    <source>
        <dbReference type="ARBA" id="ARBA00022448"/>
    </source>
</evidence>
<comment type="subcellular location">
    <subcellularLocation>
        <location evidence="1">Membrane</location>
        <topology evidence="1">Multi-pass membrane protein</topology>
    </subcellularLocation>
</comment>
<dbReference type="PANTHER" id="PTHR43029">
    <property type="entry name" value="AMMONIUM TRANSPORTER MEP2"/>
    <property type="match status" value="1"/>
</dbReference>
<dbReference type="PANTHER" id="PTHR43029:SF10">
    <property type="entry name" value="AMMONIUM TRANSPORTER MEP2"/>
    <property type="match status" value="1"/>
</dbReference>
<feature type="transmembrane region" description="Helical" evidence="9">
    <location>
        <begin position="151"/>
        <end position="173"/>
    </location>
</feature>
<evidence type="ECO:0000256" key="4">
    <source>
        <dbReference type="ARBA" id="ARBA00022692"/>
    </source>
</evidence>